<dbReference type="GeneID" id="76208007"/>
<dbReference type="SFLD" id="SFLDG01067">
    <property type="entry name" value="SPASM/twitch_domain_containing"/>
    <property type="match status" value="1"/>
</dbReference>
<dbReference type="SFLD" id="SFLDG01386">
    <property type="entry name" value="main_SPASM_domain-containing"/>
    <property type="match status" value="1"/>
</dbReference>
<dbReference type="InterPro" id="IPR050377">
    <property type="entry name" value="Radical_SAM_PqqE_MftC-like"/>
</dbReference>
<dbReference type="PANTHER" id="PTHR11228:SF7">
    <property type="entry name" value="PQQA PEPTIDE CYCLASE"/>
    <property type="match status" value="1"/>
</dbReference>
<keyword evidence="1" id="KW-0949">S-adenosyl-L-methionine</keyword>
<dbReference type="GO" id="GO:0003824">
    <property type="term" value="F:catalytic activity"/>
    <property type="evidence" value="ECO:0007669"/>
    <property type="project" value="InterPro"/>
</dbReference>
<dbReference type="GO" id="GO:0051536">
    <property type="term" value="F:iron-sulfur cluster binding"/>
    <property type="evidence" value="ECO:0007669"/>
    <property type="project" value="UniProtKB-KW"/>
</dbReference>
<dbReference type="InterPro" id="IPR006638">
    <property type="entry name" value="Elp3/MiaA/NifB-like_rSAM"/>
</dbReference>
<dbReference type="EMBL" id="AP026830">
    <property type="protein sequence ID" value="BDR93374.1"/>
    <property type="molecule type" value="Genomic_DNA"/>
</dbReference>
<dbReference type="Gene3D" id="3.20.20.70">
    <property type="entry name" value="Aldolase class I"/>
    <property type="match status" value="1"/>
</dbReference>
<dbReference type="PROSITE" id="PS51918">
    <property type="entry name" value="RADICAL_SAM"/>
    <property type="match status" value="1"/>
</dbReference>
<dbReference type="Proteomes" id="UP000657075">
    <property type="component" value="Unassembled WGS sequence"/>
</dbReference>
<protein>
    <submittedName>
        <fullName evidence="7">Heme biosynthesis protein</fullName>
    </submittedName>
</protein>
<reference evidence="7" key="2">
    <citation type="submission" date="2020-09" db="EMBL/GenBank/DDBJ databases">
        <authorList>
            <person name="Sun Q."/>
            <person name="Ohkuma M."/>
        </authorList>
    </citation>
    <scope>NUCLEOTIDE SEQUENCE</scope>
    <source>
        <strain evidence="7">JCM 11219</strain>
    </source>
</reference>
<feature type="domain" description="Radical SAM core" evidence="5">
    <location>
        <begin position="132"/>
        <end position="344"/>
    </location>
</feature>
<dbReference type="PANTHER" id="PTHR11228">
    <property type="entry name" value="RADICAL SAM DOMAIN PROTEIN"/>
    <property type="match status" value="1"/>
</dbReference>
<organism evidence="7 8">
    <name type="scientific">Vulcanisaeta souniana JCM 11219</name>
    <dbReference type="NCBI Taxonomy" id="1293586"/>
    <lineage>
        <taxon>Archaea</taxon>
        <taxon>Thermoproteota</taxon>
        <taxon>Thermoprotei</taxon>
        <taxon>Thermoproteales</taxon>
        <taxon>Thermoproteaceae</taxon>
        <taxon>Vulcanisaeta</taxon>
    </lineage>
</organism>
<sequence length="503" mass="56508">MSSLGENIDKLVEKKIEKSGNGTGTLITAIRLLNRGAVRWALRVLTKEVEFKGEKKPLMEWVLAKYAGESQCPTVAHFVAPFFEMGMKLATAWLHADEEPVRELLNDPAIRRGIVTTLRGIALFGVTTPQKLPAPFFIVWNFTNACNLKCMHCYQNAGKPLPNELTLEEKLRVVKELDEAGVPAIALSGGEPTVHRDFWPVLAEIGRRGFYPAIATNGTTFASIEVAERARKLGLRYVEISIDAADPNVHDKFRGVPGAWAKAVKGLENAVKLGFSAALAFTVTKYNIHEVDKILDLAQEIGVKRVVFFNFIPVGRGRENLEIDLSPEEREEFLRHIYREMKRRKMEIISTAPQYGRVVNQLSNGEDVSPTHFVVANDPVTRELTEFIGGCGAGRVYAAIEPEGTLTPCVFLPYPVGNLRSKSFWDIWIDPFMENFRDRDRLEGFCGRCPYKLICGGCRARAYNYFDDVLAPDPGCIYNSAEWRKLQEDVLRIKVRVSPLNFK</sequence>
<evidence type="ECO:0000256" key="3">
    <source>
        <dbReference type="ARBA" id="ARBA00023004"/>
    </source>
</evidence>
<dbReference type="Proteomes" id="UP001060771">
    <property type="component" value="Chromosome"/>
</dbReference>
<dbReference type="InterPro" id="IPR007197">
    <property type="entry name" value="rSAM"/>
</dbReference>
<keyword evidence="3" id="KW-0408">Iron</keyword>
<dbReference type="RefSeq" id="WP_188603119.1">
    <property type="nucleotide sequence ID" value="NZ_AP026830.1"/>
</dbReference>
<reference evidence="9" key="3">
    <citation type="submission" date="2022-09" db="EMBL/GenBank/DDBJ databases">
        <title>Complete genome sequence of Vulcanisaeta souniana.</title>
        <authorList>
            <person name="Kato S."/>
            <person name="Itoh T."/>
            <person name="Ohkuma M."/>
        </authorList>
    </citation>
    <scope>NUCLEOTIDE SEQUENCE [LARGE SCALE GENOMIC DNA]</scope>
    <source>
        <strain evidence="9">JCM 11219</strain>
    </source>
</reference>
<evidence type="ECO:0000259" key="5">
    <source>
        <dbReference type="PROSITE" id="PS51918"/>
    </source>
</evidence>
<keyword evidence="2" id="KW-0479">Metal-binding</keyword>
<dbReference type="GO" id="GO:0046872">
    <property type="term" value="F:metal ion binding"/>
    <property type="evidence" value="ECO:0007669"/>
    <property type="project" value="UniProtKB-KW"/>
</dbReference>
<dbReference type="SUPFAM" id="SSF102114">
    <property type="entry name" value="Radical SAM enzymes"/>
    <property type="match status" value="1"/>
</dbReference>
<reference evidence="7" key="1">
    <citation type="journal article" date="2014" name="Int. J. Syst. Evol. Microbiol.">
        <title>Complete genome sequence of Corynebacterium casei LMG S-19264T (=DSM 44701T), isolated from a smear-ripened cheese.</title>
        <authorList>
            <consortium name="US DOE Joint Genome Institute (JGI-PGF)"/>
            <person name="Walter F."/>
            <person name="Albersmeier A."/>
            <person name="Kalinowski J."/>
            <person name="Ruckert C."/>
        </authorList>
    </citation>
    <scope>NUCLEOTIDE SEQUENCE</scope>
    <source>
        <strain evidence="7">JCM 11219</strain>
    </source>
</reference>
<evidence type="ECO:0000256" key="4">
    <source>
        <dbReference type="ARBA" id="ARBA00023014"/>
    </source>
</evidence>
<dbReference type="NCBIfam" id="TIGR04085">
    <property type="entry name" value="rSAM_more_4Fe4S"/>
    <property type="match status" value="1"/>
</dbReference>
<dbReference type="EMBL" id="BMNM01000004">
    <property type="protein sequence ID" value="GGI76672.1"/>
    <property type="molecule type" value="Genomic_DNA"/>
</dbReference>
<name>A0A830EF29_9CREN</name>
<dbReference type="Pfam" id="PF13186">
    <property type="entry name" value="SPASM"/>
    <property type="match status" value="1"/>
</dbReference>
<keyword evidence="4" id="KW-0411">Iron-sulfur</keyword>
<dbReference type="SFLD" id="SFLDS00029">
    <property type="entry name" value="Radical_SAM"/>
    <property type="match status" value="1"/>
</dbReference>
<proteinExistence type="predicted"/>
<dbReference type="Pfam" id="PF04055">
    <property type="entry name" value="Radical_SAM"/>
    <property type="match status" value="1"/>
</dbReference>
<dbReference type="AlphaFoldDB" id="A0A830EF29"/>
<evidence type="ECO:0000313" key="7">
    <source>
        <dbReference type="EMBL" id="GGI76672.1"/>
    </source>
</evidence>
<dbReference type="SMART" id="SM00729">
    <property type="entry name" value="Elp3"/>
    <property type="match status" value="1"/>
</dbReference>
<evidence type="ECO:0000313" key="6">
    <source>
        <dbReference type="EMBL" id="BDR93374.1"/>
    </source>
</evidence>
<reference evidence="6" key="4">
    <citation type="journal article" date="2023" name="Microbiol. Resour. Announc.">
        <title>Complete Genome Sequence of Vulcanisaeta souniana Strain IC-059, a Hyperthermophilic Archaeon Isolated from Hot Spring Water in Japan.</title>
        <authorList>
            <person name="Kato S."/>
            <person name="Itoh T."/>
            <person name="Wu L."/>
            <person name="Ma J."/>
            <person name="Ohkuma M."/>
        </authorList>
    </citation>
    <scope>NUCLEOTIDE SEQUENCE</scope>
    <source>
        <strain evidence="6">JCM 11219</strain>
    </source>
</reference>
<evidence type="ECO:0000313" key="8">
    <source>
        <dbReference type="Proteomes" id="UP000657075"/>
    </source>
</evidence>
<evidence type="ECO:0000256" key="2">
    <source>
        <dbReference type="ARBA" id="ARBA00022723"/>
    </source>
</evidence>
<evidence type="ECO:0000256" key="1">
    <source>
        <dbReference type="ARBA" id="ARBA00022691"/>
    </source>
</evidence>
<dbReference type="InterPro" id="IPR023885">
    <property type="entry name" value="4Fe4S-binding_SPASM_dom"/>
</dbReference>
<evidence type="ECO:0000313" key="9">
    <source>
        <dbReference type="Proteomes" id="UP001060771"/>
    </source>
</evidence>
<accession>A0A830EF29</accession>
<dbReference type="InterPro" id="IPR013785">
    <property type="entry name" value="Aldolase_TIM"/>
</dbReference>
<gene>
    <name evidence="7" type="ORF">GCM10007112_11800</name>
    <name evidence="6" type="ORF">Vsou_24670</name>
</gene>
<dbReference type="CDD" id="cd01335">
    <property type="entry name" value="Radical_SAM"/>
    <property type="match status" value="1"/>
</dbReference>
<dbReference type="InterPro" id="IPR058240">
    <property type="entry name" value="rSAM_sf"/>
</dbReference>
<dbReference type="CDD" id="cd21123">
    <property type="entry name" value="SPASM_MftC-like"/>
    <property type="match status" value="1"/>
</dbReference>
<dbReference type="GO" id="GO:0006783">
    <property type="term" value="P:heme biosynthetic process"/>
    <property type="evidence" value="ECO:0007669"/>
    <property type="project" value="TreeGrafter"/>
</dbReference>
<keyword evidence="9" id="KW-1185">Reference proteome</keyword>
<dbReference type="OrthoDB" id="30736at2157"/>